<dbReference type="EMBL" id="CADEPM010000009">
    <property type="protein sequence ID" value="CAB3409706.1"/>
    <property type="molecule type" value="Genomic_DNA"/>
</dbReference>
<dbReference type="InterPro" id="IPR036047">
    <property type="entry name" value="F-box-like_dom_sf"/>
</dbReference>
<evidence type="ECO:0000313" key="1">
    <source>
        <dbReference type="EMBL" id="CAB3409706.1"/>
    </source>
</evidence>
<dbReference type="Proteomes" id="UP000494206">
    <property type="component" value="Unassembled WGS sequence"/>
</dbReference>
<accession>A0A8S1FEE2</accession>
<organism evidence="1 2">
    <name type="scientific">Caenorhabditis bovis</name>
    <dbReference type="NCBI Taxonomy" id="2654633"/>
    <lineage>
        <taxon>Eukaryota</taxon>
        <taxon>Metazoa</taxon>
        <taxon>Ecdysozoa</taxon>
        <taxon>Nematoda</taxon>
        <taxon>Chromadorea</taxon>
        <taxon>Rhabditida</taxon>
        <taxon>Rhabditina</taxon>
        <taxon>Rhabditomorpha</taxon>
        <taxon>Rhabditoidea</taxon>
        <taxon>Rhabditidae</taxon>
        <taxon>Peloderinae</taxon>
        <taxon>Caenorhabditis</taxon>
    </lineage>
</organism>
<keyword evidence="2" id="KW-1185">Reference proteome</keyword>
<protein>
    <recommendedName>
        <fullName evidence="3">F-box domain-containing protein</fullName>
    </recommendedName>
</protein>
<reference evidence="1 2" key="1">
    <citation type="submission" date="2020-04" db="EMBL/GenBank/DDBJ databases">
        <authorList>
            <person name="Laetsch R D."/>
            <person name="Stevens L."/>
            <person name="Kumar S."/>
            <person name="Blaxter L. M."/>
        </authorList>
    </citation>
    <scope>NUCLEOTIDE SEQUENCE [LARGE SCALE GENOMIC DNA]</scope>
</reference>
<comment type="caution">
    <text evidence="1">The sequence shown here is derived from an EMBL/GenBank/DDBJ whole genome shotgun (WGS) entry which is preliminary data.</text>
</comment>
<evidence type="ECO:0000313" key="2">
    <source>
        <dbReference type="Proteomes" id="UP000494206"/>
    </source>
</evidence>
<sequence>MSNKFPEFYDLPCFLQSNILSLLDVDTRFSVALTSKPFYRLHSFAPLFIKRLKLKFYYDAKPIVVCSIRLGKDLKYEYKFAQKNDNVELRTGKNFDNLVIIENANSLQECYKFLEKKQVGRRIMIFEIALRNMIWPDFKREITTGKLNVVSVNKNHFPKVLEMFNPKMNRLSIKCTEKLVLKPEFADCEHIRLAREVIILSTCHIPNTVFATLNTKKINWMRGNVTPNFKSILILSATDFEQRAVLKDIQAEHSCKTYADYQPEIPQHGFDKVDCFTIKNEANTASATVSFFAEKNLLEFAIVKEAPENKNS</sequence>
<gene>
    <name evidence="1" type="ORF">CBOVIS_LOCUS11325</name>
</gene>
<proteinExistence type="predicted"/>
<dbReference type="SUPFAM" id="SSF81383">
    <property type="entry name" value="F-box domain"/>
    <property type="match status" value="1"/>
</dbReference>
<name>A0A8S1FEE2_9PELO</name>
<evidence type="ECO:0008006" key="3">
    <source>
        <dbReference type="Google" id="ProtNLM"/>
    </source>
</evidence>
<dbReference type="AlphaFoldDB" id="A0A8S1FEE2"/>